<keyword evidence="8 10" id="KW-0503">Monooxygenase</keyword>
<dbReference type="InterPro" id="IPR036396">
    <property type="entry name" value="Cyt_P450_sf"/>
</dbReference>
<proteinExistence type="inferred from homology"/>
<keyword evidence="5 9" id="KW-0479">Metal-binding</keyword>
<evidence type="ECO:0000313" key="13">
    <source>
        <dbReference type="Proteomes" id="UP001383192"/>
    </source>
</evidence>
<evidence type="ECO:0000256" key="6">
    <source>
        <dbReference type="ARBA" id="ARBA00023002"/>
    </source>
</evidence>
<evidence type="ECO:0000256" key="8">
    <source>
        <dbReference type="ARBA" id="ARBA00023033"/>
    </source>
</evidence>
<keyword evidence="6 10" id="KW-0560">Oxidoreductase</keyword>
<dbReference type="GO" id="GO:0016705">
    <property type="term" value="F:oxidoreductase activity, acting on paired donors, with incorporation or reduction of molecular oxygen"/>
    <property type="evidence" value="ECO:0007669"/>
    <property type="project" value="InterPro"/>
</dbReference>
<dbReference type="InterPro" id="IPR017972">
    <property type="entry name" value="Cyt_P450_CS"/>
</dbReference>
<dbReference type="PRINTS" id="PR00463">
    <property type="entry name" value="EP450I"/>
</dbReference>
<evidence type="ECO:0000256" key="11">
    <source>
        <dbReference type="SAM" id="Phobius"/>
    </source>
</evidence>
<evidence type="ECO:0008006" key="14">
    <source>
        <dbReference type="Google" id="ProtNLM"/>
    </source>
</evidence>
<dbReference type="PANTHER" id="PTHR46300:SF7">
    <property type="entry name" value="P450, PUTATIVE (EUROFUNG)-RELATED"/>
    <property type="match status" value="1"/>
</dbReference>
<dbReference type="PROSITE" id="PS00086">
    <property type="entry name" value="CYTOCHROME_P450"/>
    <property type="match status" value="1"/>
</dbReference>
<evidence type="ECO:0000256" key="7">
    <source>
        <dbReference type="ARBA" id="ARBA00023004"/>
    </source>
</evidence>
<dbReference type="AlphaFoldDB" id="A0AAW0BSS5"/>
<reference evidence="12 13" key="1">
    <citation type="submission" date="2024-01" db="EMBL/GenBank/DDBJ databases">
        <title>A draft genome for a cacao thread blight-causing isolate of Paramarasmius palmivorus.</title>
        <authorList>
            <person name="Baruah I.K."/>
            <person name="Bukari Y."/>
            <person name="Amoako-Attah I."/>
            <person name="Meinhardt L.W."/>
            <person name="Bailey B.A."/>
            <person name="Cohen S.P."/>
        </authorList>
    </citation>
    <scope>NUCLEOTIDE SEQUENCE [LARGE SCALE GENOMIC DNA]</scope>
    <source>
        <strain evidence="12 13">GH-12</strain>
    </source>
</reference>
<comment type="similarity">
    <text evidence="3 10">Belongs to the cytochrome P450 family.</text>
</comment>
<evidence type="ECO:0000256" key="4">
    <source>
        <dbReference type="ARBA" id="ARBA00022617"/>
    </source>
</evidence>
<keyword evidence="13" id="KW-1185">Reference proteome</keyword>
<feature type="binding site" description="axial binding residue" evidence="9">
    <location>
        <position position="435"/>
    </location>
    <ligand>
        <name>heme</name>
        <dbReference type="ChEBI" id="CHEBI:30413"/>
    </ligand>
    <ligandPart>
        <name>Fe</name>
        <dbReference type="ChEBI" id="CHEBI:18248"/>
    </ligandPart>
</feature>
<name>A0AAW0BSS5_9AGAR</name>
<keyword evidence="4 9" id="KW-0349">Heme</keyword>
<dbReference type="GO" id="GO:0004497">
    <property type="term" value="F:monooxygenase activity"/>
    <property type="evidence" value="ECO:0007669"/>
    <property type="project" value="UniProtKB-KW"/>
</dbReference>
<dbReference type="Proteomes" id="UP001383192">
    <property type="component" value="Unassembled WGS sequence"/>
</dbReference>
<accession>A0AAW0BSS5</accession>
<evidence type="ECO:0000256" key="2">
    <source>
        <dbReference type="ARBA" id="ARBA00005179"/>
    </source>
</evidence>
<evidence type="ECO:0000256" key="5">
    <source>
        <dbReference type="ARBA" id="ARBA00022723"/>
    </source>
</evidence>
<keyword evidence="11" id="KW-1133">Transmembrane helix</keyword>
<sequence length="506" mass="57320">MFEVPGILYALAGCGFVMVLVQVLYNRTKPNPAPLPPGPKGLPILGNALDFPQSQPWVTFAQWAKEYGPIVHLQVLGQSIVILNDVNYAFDMLDKKGRQYSNRPTLVMGGELVGWDQGPALIQFGKTWSDYRRLMAQFLGTRSRVDTSYGEILRGATREFLRDIKENPNEWREHGRRFAAAIVLKITYGYKAGDKDDALVKLVDEAMEQFSETTTPNAFAVDLFPFLKFVPEWVPGTAWKKKATHYHATLQAMLNRPYDMVKEQMSRGTATSCFVSDLLDTKKSEDENEQSIKWAAAGIYSAAVTETFFLAMTLHQDEQRKAQDELDRVLGRSVMPTAADRARLPYTEALFLEVFRKYSIGPLGLPHVAVTDDIHQGYHIPKNSMILTNNWLFYRDSRLYADPEKFSPERFLSSNGRNKELDPRDILFGYGRRACPGVHLADASMWILFSSILAFFHINPPVRNGNPILPSGKFTEGTISRPEPFDCVITPRDETTDIIYRNLDED</sequence>
<evidence type="ECO:0000256" key="10">
    <source>
        <dbReference type="RuleBase" id="RU000461"/>
    </source>
</evidence>
<keyword evidence="11" id="KW-0472">Membrane</keyword>
<dbReference type="PANTHER" id="PTHR46300">
    <property type="entry name" value="P450, PUTATIVE (EUROFUNG)-RELATED-RELATED"/>
    <property type="match status" value="1"/>
</dbReference>
<dbReference type="InterPro" id="IPR001128">
    <property type="entry name" value="Cyt_P450"/>
</dbReference>
<dbReference type="EMBL" id="JAYKXP010000080">
    <property type="protein sequence ID" value="KAK7029624.1"/>
    <property type="molecule type" value="Genomic_DNA"/>
</dbReference>
<evidence type="ECO:0000313" key="12">
    <source>
        <dbReference type="EMBL" id="KAK7029624.1"/>
    </source>
</evidence>
<evidence type="ECO:0000256" key="1">
    <source>
        <dbReference type="ARBA" id="ARBA00001971"/>
    </source>
</evidence>
<comment type="caution">
    <text evidence="12">The sequence shown here is derived from an EMBL/GenBank/DDBJ whole genome shotgun (WGS) entry which is preliminary data.</text>
</comment>
<feature type="transmembrane region" description="Helical" evidence="11">
    <location>
        <begin position="6"/>
        <end position="25"/>
    </location>
</feature>
<evidence type="ECO:0000256" key="3">
    <source>
        <dbReference type="ARBA" id="ARBA00010617"/>
    </source>
</evidence>
<dbReference type="CDD" id="cd11065">
    <property type="entry name" value="CYP64-like"/>
    <property type="match status" value="1"/>
</dbReference>
<comment type="pathway">
    <text evidence="2">Secondary metabolite biosynthesis.</text>
</comment>
<evidence type="ECO:0000256" key="9">
    <source>
        <dbReference type="PIRSR" id="PIRSR602401-1"/>
    </source>
</evidence>
<protein>
    <recommendedName>
        <fullName evidence="14">Cytochrome P450</fullName>
    </recommendedName>
</protein>
<keyword evidence="7 9" id="KW-0408">Iron</keyword>
<dbReference type="SUPFAM" id="SSF48264">
    <property type="entry name" value="Cytochrome P450"/>
    <property type="match status" value="1"/>
</dbReference>
<dbReference type="GO" id="GO:0020037">
    <property type="term" value="F:heme binding"/>
    <property type="evidence" value="ECO:0007669"/>
    <property type="project" value="InterPro"/>
</dbReference>
<dbReference type="Pfam" id="PF00067">
    <property type="entry name" value="p450"/>
    <property type="match status" value="1"/>
</dbReference>
<organism evidence="12 13">
    <name type="scientific">Paramarasmius palmivorus</name>
    <dbReference type="NCBI Taxonomy" id="297713"/>
    <lineage>
        <taxon>Eukaryota</taxon>
        <taxon>Fungi</taxon>
        <taxon>Dikarya</taxon>
        <taxon>Basidiomycota</taxon>
        <taxon>Agaricomycotina</taxon>
        <taxon>Agaricomycetes</taxon>
        <taxon>Agaricomycetidae</taxon>
        <taxon>Agaricales</taxon>
        <taxon>Marasmiineae</taxon>
        <taxon>Marasmiaceae</taxon>
        <taxon>Paramarasmius</taxon>
    </lineage>
</organism>
<dbReference type="InterPro" id="IPR050364">
    <property type="entry name" value="Cytochrome_P450_fung"/>
</dbReference>
<dbReference type="InterPro" id="IPR002401">
    <property type="entry name" value="Cyt_P450_E_grp-I"/>
</dbReference>
<dbReference type="Gene3D" id="1.10.630.10">
    <property type="entry name" value="Cytochrome P450"/>
    <property type="match status" value="1"/>
</dbReference>
<dbReference type="GO" id="GO:0005506">
    <property type="term" value="F:iron ion binding"/>
    <property type="evidence" value="ECO:0007669"/>
    <property type="project" value="InterPro"/>
</dbReference>
<comment type="cofactor">
    <cofactor evidence="1 9">
        <name>heme</name>
        <dbReference type="ChEBI" id="CHEBI:30413"/>
    </cofactor>
</comment>
<keyword evidence="11" id="KW-0812">Transmembrane</keyword>
<gene>
    <name evidence="12" type="ORF">VNI00_014322</name>
</gene>